<comment type="caution">
    <text evidence="6">The sequence shown here is derived from an EMBL/GenBank/DDBJ whole genome shotgun (WGS) entry which is preliminary data.</text>
</comment>
<dbReference type="Pfam" id="PF02597">
    <property type="entry name" value="ThiS"/>
    <property type="match status" value="1"/>
</dbReference>
<evidence type="ECO:0000313" key="6">
    <source>
        <dbReference type="EMBL" id="KAK6492507.1"/>
    </source>
</evidence>
<dbReference type="NCBIfam" id="TIGR01682">
    <property type="entry name" value="moaD"/>
    <property type="match status" value="1"/>
</dbReference>
<evidence type="ECO:0000256" key="4">
    <source>
        <dbReference type="ARBA" id="ARBA00023150"/>
    </source>
</evidence>
<evidence type="ECO:0000313" key="7">
    <source>
        <dbReference type="Proteomes" id="UP001369086"/>
    </source>
</evidence>
<keyword evidence="2 5" id="KW-0597">Phosphoprotein</keyword>
<evidence type="ECO:0000256" key="3">
    <source>
        <dbReference type="ARBA" id="ARBA00022741"/>
    </source>
</evidence>
<evidence type="ECO:0000256" key="2">
    <source>
        <dbReference type="ARBA" id="ARBA00022553"/>
    </source>
</evidence>
<keyword evidence="3 5" id="KW-0547">Nucleotide-binding</keyword>
<evidence type="ECO:0000256" key="5">
    <source>
        <dbReference type="HAMAP-Rule" id="MF_03051"/>
    </source>
</evidence>
<dbReference type="InterPro" id="IPR003749">
    <property type="entry name" value="ThiS/MoaD-like"/>
</dbReference>
<dbReference type="EMBL" id="JAHFZB010000002">
    <property type="protein sequence ID" value="KAK6492507.1"/>
    <property type="molecule type" value="Genomic_DNA"/>
</dbReference>
<dbReference type="Proteomes" id="UP001369086">
    <property type="component" value="Unassembled WGS sequence"/>
</dbReference>
<keyword evidence="1 5" id="KW-0963">Cytoplasm</keyword>
<comment type="miscellaneous">
    <text evidence="5">This protein is produced by a bicistronic gene which also produces the large subunit (MOCS2B).</text>
</comment>
<sequence>MTYYKAARASPPPKTVVACSYTLLEHIILLMTTEVVVLYFAKSAELAEVRSENITVSHQVTSLQLWQELVSKHPRLAAIRDQVVLAVRQEYVSLGDELLILHPGDEVAVIPPLSGG</sequence>
<comment type="PTM">
    <text evidence="5">C-terminal thiocarboxylation occurs in 2 steps, it is first acyl-adenylated (-COAMP) via the hesA/moeB/thiF part of MOCS3, then thiocarboxylated (-COSH) via the rhodanese domain of MOCS3.</text>
</comment>
<feature type="modified residue" description="1-thioglycine; alternate" evidence="5">
    <location>
        <position position="116"/>
    </location>
</feature>
<evidence type="ECO:0000256" key="1">
    <source>
        <dbReference type="ARBA" id="ARBA00022490"/>
    </source>
</evidence>
<organism evidence="6 7">
    <name type="scientific">Huso huso</name>
    <name type="common">Beluga</name>
    <name type="synonym">Acipenser huso</name>
    <dbReference type="NCBI Taxonomy" id="61971"/>
    <lineage>
        <taxon>Eukaryota</taxon>
        <taxon>Metazoa</taxon>
        <taxon>Chordata</taxon>
        <taxon>Craniata</taxon>
        <taxon>Vertebrata</taxon>
        <taxon>Euteleostomi</taxon>
        <taxon>Actinopterygii</taxon>
        <taxon>Chondrostei</taxon>
        <taxon>Acipenseriformes</taxon>
        <taxon>Acipenseridae</taxon>
        <taxon>Huso</taxon>
    </lineage>
</organism>
<dbReference type="Gene3D" id="3.10.20.30">
    <property type="match status" value="1"/>
</dbReference>
<proteinExistence type="inferred from homology"/>
<dbReference type="PANTHER" id="PTHR33359">
    <property type="entry name" value="MOLYBDOPTERIN SYNTHASE SULFUR CARRIER SUBUNIT"/>
    <property type="match status" value="1"/>
</dbReference>
<comment type="similarity">
    <text evidence="5">Belongs to the MoaD family. MOCS2A subfamily.</text>
</comment>
<dbReference type="CDD" id="cd00754">
    <property type="entry name" value="Ubl_MoaD"/>
    <property type="match status" value="1"/>
</dbReference>
<dbReference type="InterPro" id="IPR028887">
    <property type="entry name" value="MOCS2A_euk"/>
</dbReference>
<name>A0ABR1A5Z2_HUSHU</name>
<keyword evidence="7" id="KW-1185">Reference proteome</keyword>
<comment type="pathway">
    <text evidence="5">Cofactor biosynthesis; molybdopterin biosynthesis.</text>
</comment>
<comment type="subunit">
    <text evidence="5">Heterotetramer; composed of 2 small (MOCS2A) and 2 large (MOCS2B) subunits.</text>
</comment>
<comment type="function">
    <text evidence="5">Acts as a sulfur carrier required for molybdopterin biosynthesis. Component of the molybdopterin synthase complex that catalyzes the conversion of precursor Z into molybdopterin by mediating the incorporation of 2 sulfur atoms into precursor Z to generate a dithiolene group. In the complex, serves as sulfur donor by being thiocarboxylated (-COSH) at its C-terminus by MOCS3. After interaction with MOCS2B, the sulfur is then transferred to precursor Z to form molybdopterin.</text>
</comment>
<comment type="subcellular location">
    <subcellularLocation>
        <location evidence="5">Cytoplasm</location>
        <location evidence="5">Cytosol</location>
    </subcellularLocation>
</comment>
<feature type="modified residue" description="Glycyl adenylate; alternate" evidence="5">
    <location>
        <position position="116"/>
    </location>
</feature>
<dbReference type="HAMAP" id="MF_03051">
    <property type="entry name" value="MOCS2A"/>
    <property type="match status" value="1"/>
</dbReference>
<accession>A0ABR1A5Z2</accession>
<protein>
    <recommendedName>
        <fullName evidence="5">Molybdopterin synthase sulfur carrier subunit</fullName>
    </recommendedName>
    <alternativeName>
        <fullName evidence="5">Molybdenum cofactor synthesis protein 2 small subunit</fullName>
    </alternativeName>
    <alternativeName>
        <fullName evidence="5">Molybdenum cofactor synthesis protein 2A</fullName>
        <shortName evidence="5">MOCS2A</shortName>
    </alternativeName>
    <alternativeName>
        <fullName evidence="5">Sulfur carrier protein MOCS2A</fullName>
    </alternativeName>
</protein>
<dbReference type="PANTHER" id="PTHR33359:SF1">
    <property type="entry name" value="MOLYBDOPTERIN SYNTHASE SULFUR CARRIER SUBUNIT"/>
    <property type="match status" value="1"/>
</dbReference>
<dbReference type="InterPro" id="IPR044672">
    <property type="entry name" value="MOCS2A"/>
</dbReference>
<keyword evidence="4 5" id="KW-0501">Molybdenum cofactor biosynthesis</keyword>
<dbReference type="InterPro" id="IPR012675">
    <property type="entry name" value="Beta-grasp_dom_sf"/>
</dbReference>
<dbReference type="SUPFAM" id="SSF54285">
    <property type="entry name" value="MoaD/ThiS"/>
    <property type="match status" value="1"/>
</dbReference>
<dbReference type="InterPro" id="IPR016155">
    <property type="entry name" value="Mopterin_synth/thiamin_S_b"/>
</dbReference>
<gene>
    <name evidence="5" type="primary">MOCS2</name>
    <name evidence="6" type="ORF">HHUSO_G1867</name>
</gene>
<reference evidence="6 7" key="1">
    <citation type="submission" date="2021-05" db="EMBL/GenBank/DDBJ databases">
        <authorList>
            <person name="Zahm M."/>
            <person name="Klopp C."/>
            <person name="Cabau C."/>
            <person name="Kuhl H."/>
            <person name="Suciu R."/>
            <person name="Ciorpac M."/>
            <person name="Holostenco D."/>
            <person name="Gessner J."/>
            <person name="Wuertz S."/>
            <person name="Hohne C."/>
            <person name="Stock M."/>
            <person name="Gislard M."/>
            <person name="Lluch J."/>
            <person name="Milhes M."/>
            <person name="Lampietro C."/>
            <person name="Lopez Roques C."/>
            <person name="Donnadieu C."/>
            <person name="Du K."/>
            <person name="Schartl M."/>
            <person name="Guiguen Y."/>
        </authorList>
    </citation>
    <scope>NUCLEOTIDE SEQUENCE [LARGE SCALE GENOMIC DNA]</scope>
    <source>
        <strain evidence="6">Hh-F2</strain>
        <tissue evidence="6">Blood</tissue>
    </source>
</reference>